<reference evidence="3" key="1">
    <citation type="journal article" date="2019" name="Int. J. Syst. Evol. Microbiol.">
        <title>The Global Catalogue of Microorganisms (GCM) 10K type strain sequencing project: providing services to taxonomists for standard genome sequencing and annotation.</title>
        <authorList>
            <consortium name="The Broad Institute Genomics Platform"/>
            <consortium name="The Broad Institute Genome Sequencing Center for Infectious Disease"/>
            <person name="Wu L."/>
            <person name="Ma J."/>
        </authorList>
    </citation>
    <scope>NUCLEOTIDE SEQUENCE [LARGE SCALE GENOMIC DNA]</scope>
    <source>
        <strain evidence="3">CGMCC 4.7275</strain>
    </source>
</reference>
<proteinExistence type="predicted"/>
<evidence type="ECO:0000313" key="2">
    <source>
        <dbReference type="EMBL" id="GGK07185.1"/>
    </source>
</evidence>
<protein>
    <submittedName>
        <fullName evidence="2">Uncharacterized protein</fullName>
    </submittedName>
</protein>
<organism evidence="2 3">
    <name type="scientific">Streptomyces camponoticapitis</name>
    <dbReference type="NCBI Taxonomy" id="1616125"/>
    <lineage>
        <taxon>Bacteria</taxon>
        <taxon>Bacillati</taxon>
        <taxon>Actinomycetota</taxon>
        <taxon>Actinomycetes</taxon>
        <taxon>Kitasatosporales</taxon>
        <taxon>Streptomycetaceae</taxon>
        <taxon>Streptomyces</taxon>
    </lineage>
</organism>
<feature type="compositionally biased region" description="Basic residues" evidence="1">
    <location>
        <begin position="21"/>
        <end position="32"/>
    </location>
</feature>
<evidence type="ECO:0000313" key="3">
    <source>
        <dbReference type="Proteomes" id="UP000660265"/>
    </source>
</evidence>
<accession>A0ABQ2EGI9</accession>
<comment type="caution">
    <text evidence="2">The sequence shown here is derived from an EMBL/GenBank/DDBJ whole genome shotgun (WGS) entry which is preliminary data.</text>
</comment>
<keyword evidence="3" id="KW-1185">Reference proteome</keyword>
<dbReference type="Proteomes" id="UP000660265">
    <property type="component" value="Unassembled WGS sequence"/>
</dbReference>
<evidence type="ECO:0000256" key="1">
    <source>
        <dbReference type="SAM" id="MobiDB-lite"/>
    </source>
</evidence>
<name>A0ABQ2EGI9_9ACTN</name>
<feature type="region of interest" description="Disordered" evidence="1">
    <location>
        <begin position="14"/>
        <end position="58"/>
    </location>
</feature>
<dbReference type="EMBL" id="BMMV01000014">
    <property type="protein sequence ID" value="GGK07185.1"/>
    <property type="molecule type" value="Genomic_DNA"/>
</dbReference>
<gene>
    <name evidence="2" type="ORF">GCM10011583_43610</name>
</gene>
<sequence>MRGGLLWVVSDGWRRPPAGRGARRTRRRRRVRSRDGGSFSYGTYANDPGDAKGALPPRGNYVGLGGVSEVAPSARGAGQAGL</sequence>